<dbReference type="EMBL" id="JABSTU010000001">
    <property type="protein sequence ID" value="KAH8041356.1"/>
    <property type="molecule type" value="Genomic_DNA"/>
</dbReference>
<keyword evidence="7" id="KW-0675">Receptor</keyword>
<dbReference type="GO" id="GO:0050906">
    <property type="term" value="P:detection of stimulus involved in sensory perception"/>
    <property type="evidence" value="ECO:0007669"/>
    <property type="project" value="UniProtKB-ARBA"/>
</dbReference>
<comment type="similarity">
    <text evidence="2">Belongs to the glutamate-gated ion channel (TC 1.A.10.1) family.</text>
</comment>
<feature type="domain" description="Ionotropic glutamate receptor C-terminal" evidence="10">
    <location>
        <begin position="81"/>
        <end position="208"/>
    </location>
</feature>
<reference evidence="11" key="2">
    <citation type="submission" date="2021-09" db="EMBL/GenBank/DDBJ databases">
        <authorList>
            <person name="Jia N."/>
            <person name="Wang J."/>
            <person name="Shi W."/>
            <person name="Du L."/>
            <person name="Sun Y."/>
            <person name="Zhan W."/>
            <person name="Jiang J."/>
            <person name="Wang Q."/>
            <person name="Zhang B."/>
            <person name="Ji P."/>
            <person name="Sakyi L.B."/>
            <person name="Cui X."/>
            <person name="Yuan T."/>
            <person name="Jiang B."/>
            <person name="Yang W."/>
            <person name="Lam T.T.-Y."/>
            <person name="Chang Q."/>
            <person name="Ding S."/>
            <person name="Wang X."/>
            <person name="Zhu J."/>
            <person name="Ruan X."/>
            <person name="Zhao L."/>
            <person name="Wei J."/>
            <person name="Que T."/>
            <person name="Du C."/>
            <person name="Cheng J."/>
            <person name="Dai P."/>
            <person name="Han X."/>
            <person name="Huang E."/>
            <person name="Gao Y."/>
            <person name="Liu J."/>
            <person name="Shao H."/>
            <person name="Ye R."/>
            <person name="Li L."/>
            <person name="Wei W."/>
            <person name="Wang X."/>
            <person name="Wang C."/>
            <person name="Huo Q."/>
            <person name="Li W."/>
            <person name="Guo W."/>
            <person name="Chen H."/>
            <person name="Chen S."/>
            <person name="Zhou L."/>
            <person name="Zhou L."/>
            <person name="Ni X."/>
            <person name="Tian J."/>
            <person name="Zhou Y."/>
            <person name="Sheng Y."/>
            <person name="Liu T."/>
            <person name="Pan Y."/>
            <person name="Xia L."/>
            <person name="Li J."/>
            <person name="Zhao F."/>
            <person name="Cao W."/>
        </authorList>
    </citation>
    <scope>NUCLEOTIDE SEQUENCE</scope>
    <source>
        <strain evidence="11">Rmic-2018</strain>
        <tissue evidence="11">Larvae</tissue>
    </source>
</reference>
<evidence type="ECO:0000256" key="7">
    <source>
        <dbReference type="ARBA" id="ARBA00023170"/>
    </source>
</evidence>
<evidence type="ECO:0000256" key="2">
    <source>
        <dbReference type="ARBA" id="ARBA00008685"/>
    </source>
</evidence>
<keyword evidence="5 9" id="KW-1133">Transmembrane helix</keyword>
<evidence type="ECO:0000256" key="9">
    <source>
        <dbReference type="SAM" id="Phobius"/>
    </source>
</evidence>
<keyword evidence="12" id="KW-1185">Reference proteome</keyword>
<evidence type="ECO:0000313" key="11">
    <source>
        <dbReference type="EMBL" id="KAH8041356.1"/>
    </source>
</evidence>
<dbReference type="Gene3D" id="1.10.287.70">
    <property type="match status" value="1"/>
</dbReference>
<evidence type="ECO:0000256" key="3">
    <source>
        <dbReference type="ARBA" id="ARBA00022475"/>
    </source>
</evidence>
<reference evidence="11" key="1">
    <citation type="journal article" date="2020" name="Cell">
        <title>Large-Scale Comparative Analyses of Tick Genomes Elucidate Their Genetic Diversity and Vector Capacities.</title>
        <authorList>
            <consortium name="Tick Genome and Microbiome Consortium (TIGMIC)"/>
            <person name="Jia N."/>
            <person name="Wang J."/>
            <person name="Shi W."/>
            <person name="Du L."/>
            <person name="Sun Y."/>
            <person name="Zhan W."/>
            <person name="Jiang J.F."/>
            <person name="Wang Q."/>
            <person name="Zhang B."/>
            <person name="Ji P."/>
            <person name="Bell-Sakyi L."/>
            <person name="Cui X.M."/>
            <person name="Yuan T.T."/>
            <person name="Jiang B.G."/>
            <person name="Yang W.F."/>
            <person name="Lam T.T."/>
            <person name="Chang Q.C."/>
            <person name="Ding S.J."/>
            <person name="Wang X.J."/>
            <person name="Zhu J.G."/>
            <person name="Ruan X.D."/>
            <person name="Zhao L."/>
            <person name="Wei J.T."/>
            <person name="Ye R.Z."/>
            <person name="Que T.C."/>
            <person name="Du C.H."/>
            <person name="Zhou Y.H."/>
            <person name="Cheng J.X."/>
            <person name="Dai P.F."/>
            <person name="Guo W.B."/>
            <person name="Han X.H."/>
            <person name="Huang E.J."/>
            <person name="Li L.F."/>
            <person name="Wei W."/>
            <person name="Gao Y.C."/>
            <person name="Liu J.Z."/>
            <person name="Shao H.Z."/>
            <person name="Wang X."/>
            <person name="Wang C.C."/>
            <person name="Yang T.C."/>
            <person name="Huo Q.B."/>
            <person name="Li W."/>
            <person name="Chen H.Y."/>
            <person name="Chen S.E."/>
            <person name="Zhou L.G."/>
            <person name="Ni X.B."/>
            <person name="Tian J.H."/>
            <person name="Sheng Y."/>
            <person name="Liu T."/>
            <person name="Pan Y.S."/>
            <person name="Xia L.Y."/>
            <person name="Li J."/>
            <person name="Zhao F."/>
            <person name="Cao W.C."/>
        </authorList>
    </citation>
    <scope>NUCLEOTIDE SEQUENCE</scope>
    <source>
        <strain evidence="11">Rmic-2018</strain>
    </source>
</reference>
<keyword evidence="6 9" id="KW-0472">Membrane</keyword>
<feature type="transmembrane region" description="Helical" evidence="9">
    <location>
        <begin position="146"/>
        <end position="167"/>
    </location>
</feature>
<evidence type="ECO:0000256" key="8">
    <source>
        <dbReference type="ARBA" id="ARBA00023180"/>
    </source>
</evidence>
<name>A0A9J6F460_RHIMP</name>
<dbReference type="VEuPathDB" id="VectorBase:LOC119164515"/>
<dbReference type="SUPFAM" id="SSF53850">
    <property type="entry name" value="Periplasmic binding protein-like II"/>
    <property type="match status" value="1"/>
</dbReference>
<dbReference type="PANTHER" id="PTHR42643:SF38">
    <property type="entry name" value="IONOTROPIC RECEPTOR 100A"/>
    <property type="match status" value="1"/>
</dbReference>
<proteinExistence type="inferred from homology"/>
<protein>
    <recommendedName>
        <fullName evidence="10">Ionotropic glutamate receptor C-terminal domain-containing protein</fullName>
    </recommendedName>
</protein>
<organism evidence="11 12">
    <name type="scientific">Rhipicephalus microplus</name>
    <name type="common">Cattle tick</name>
    <name type="synonym">Boophilus microplus</name>
    <dbReference type="NCBI Taxonomy" id="6941"/>
    <lineage>
        <taxon>Eukaryota</taxon>
        <taxon>Metazoa</taxon>
        <taxon>Ecdysozoa</taxon>
        <taxon>Arthropoda</taxon>
        <taxon>Chelicerata</taxon>
        <taxon>Arachnida</taxon>
        <taxon>Acari</taxon>
        <taxon>Parasitiformes</taxon>
        <taxon>Ixodida</taxon>
        <taxon>Ixodoidea</taxon>
        <taxon>Ixodidae</taxon>
        <taxon>Rhipicephalinae</taxon>
        <taxon>Rhipicephalus</taxon>
        <taxon>Boophilus</taxon>
    </lineage>
</organism>
<dbReference type="PANTHER" id="PTHR42643">
    <property type="entry name" value="IONOTROPIC RECEPTOR 20A-RELATED"/>
    <property type="match status" value="1"/>
</dbReference>
<evidence type="ECO:0000256" key="4">
    <source>
        <dbReference type="ARBA" id="ARBA00022692"/>
    </source>
</evidence>
<dbReference type="Proteomes" id="UP000821866">
    <property type="component" value="Chromosome 1"/>
</dbReference>
<feature type="transmembrane region" description="Helical" evidence="9">
    <location>
        <begin position="82"/>
        <end position="101"/>
    </location>
</feature>
<dbReference type="GO" id="GO:0005886">
    <property type="term" value="C:plasma membrane"/>
    <property type="evidence" value="ECO:0007669"/>
    <property type="project" value="UniProtKB-SubCell"/>
</dbReference>
<dbReference type="InterPro" id="IPR001320">
    <property type="entry name" value="Iontro_rcpt_C"/>
</dbReference>
<dbReference type="InterPro" id="IPR052192">
    <property type="entry name" value="Insect_Ionotropic_Sensory_Rcpt"/>
</dbReference>
<evidence type="ECO:0000259" key="10">
    <source>
        <dbReference type="Pfam" id="PF00060"/>
    </source>
</evidence>
<keyword evidence="3" id="KW-1003">Cell membrane</keyword>
<comment type="subcellular location">
    <subcellularLocation>
        <location evidence="1">Cell membrane</location>
        <topology evidence="1">Multi-pass membrane protein</topology>
    </subcellularLocation>
</comment>
<accession>A0A9J6F460</accession>
<evidence type="ECO:0000313" key="12">
    <source>
        <dbReference type="Proteomes" id="UP000821866"/>
    </source>
</evidence>
<gene>
    <name evidence="11" type="ORF">HPB51_014637</name>
</gene>
<sequence length="276" mass="30589">MTQPGITTPLSIENLLGPARPPMWGEEEADISPGPFLISNPRIQVANPSFPWAYENMIIFAAKPLRFTTNVFGFANAFSGTVWAASIATLLLLWIVLAAVLSKTFPPKAATRTTGRRAVGRAMRRWCWSRALGALLRPLLSQGFESFPGSTLPRCLIAIWLLALIVLRTSFLGEMKASLVVRTEVPGIRSVEDLAKMESVTPIVLKESAFYTYIKGEAALFMSESGVAAQMRGRCEKLVPLDAEFYYAPRPVTQMPLSMFTSKRLHPPLRWAIEKM</sequence>
<evidence type="ECO:0000256" key="5">
    <source>
        <dbReference type="ARBA" id="ARBA00022989"/>
    </source>
</evidence>
<keyword evidence="8" id="KW-0325">Glycoprotein</keyword>
<dbReference type="Pfam" id="PF00060">
    <property type="entry name" value="Lig_chan"/>
    <property type="match status" value="1"/>
</dbReference>
<evidence type="ECO:0000256" key="1">
    <source>
        <dbReference type="ARBA" id="ARBA00004651"/>
    </source>
</evidence>
<dbReference type="GO" id="GO:0015276">
    <property type="term" value="F:ligand-gated monoatomic ion channel activity"/>
    <property type="evidence" value="ECO:0007669"/>
    <property type="project" value="InterPro"/>
</dbReference>
<comment type="caution">
    <text evidence="11">The sequence shown here is derived from an EMBL/GenBank/DDBJ whole genome shotgun (WGS) entry which is preliminary data.</text>
</comment>
<evidence type="ECO:0000256" key="6">
    <source>
        <dbReference type="ARBA" id="ARBA00023136"/>
    </source>
</evidence>
<dbReference type="AlphaFoldDB" id="A0A9J6F460"/>
<keyword evidence="4 9" id="KW-0812">Transmembrane</keyword>